<accession>A0A7H9BIK7</accession>
<dbReference type="PIRSF" id="PIRSF000194">
    <property type="entry name" value="DHFR"/>
    <property type="match status" value="1"/>
</dbReference>
<dbReference type="GO" id="GO:0006730">
    <property type="term" value="P:one-carbon metabolic process"/>
    <property type="evidence" value="ECO:0007669"/>
    <property type="project" value="UniProtKB-KW"/>
</dbReference>
<evidence type="ECO:0000256" key="3">
    <source>
        <dbReference type="ARBA" id="ARBA00012856"/>
    </source>
</evidence>
<dbReference type="EMBL" id="CP058627">
    <property type="protein sequence ID" value="QLG87384.1"/>
    <property type="molecule type" value="Genomic_DNA"/>
</dbReference>
<organism evidence="11 12">
    <name type="scientific">Chitinibacter bivalviorum</name>
    <dbReference type="NCBI Taxonomy" id="2739434"/>
    <lineage>
        <taxon>Bacteria</taxon>
        <taxon>Pseudomonadati</taxon>
        <taxon>Pseudomonadota</taxon>
        <taxon>Betaproteobacteria</taxon>
        <taxon>Neisseriales</taxon>
        <taxon>Chitinibacteraceae</taxon>
        <taxon>Chitinibacter</taxon>
    </lineage>
</organism>
<dbReference type="PANTHER" id="PTHR48069:SF3">
    <property type="entry name" value="DIHYDROFOLATE REDUCTASE"/>
    <property type="match status" value="1"/>
</dbReference>
<comment type="catalytic activity">
    <reaction evidence="8">
        <text>(6S)-5,6,7,8-tetrahydrofolate + NADP(+) = 7,8-dihydrofolate + NADPH + H(+)</text>
        <dbReference type="Rhea" id="RHEA:15009"/>
        <dbReference type="ChEBI" id="CHEBI:15378"/>
        <dbReference type="ChEBI" id="CHEBI:57451"/>
        <dbReference type="ChEBI" id="CHEBI:57453"/>
        <dbReference type="ChEBI" id="CHEBI:57783"/>
        <dbReference type="ChEBI" id="CHEBI:58349"/>
        <dbReference type="EC" id="1.5.1.3"/>
    </reaction>
</comment>
<dbReference type="InterPro" id="IPR024072">
    <property type="entry name" value="DHFR-like_dom_sf"/>
</dbReference>
<dbReference type="CDD" id="cd00209">
    <property type="entry name" value="DHFR"/>
    <property type="match status" value="1"/>
</dbReference>
<dbReference type="PRINTS" id="PR00070">
    <property type="entry name" value="DHFR"/>
</dbReference>
<dbReference type="UniPathway" id="UPA00077">
    <property type="reaction ID" value="UER00158"/>
</dbReference>
<keyword evidence="6 8" id="KW-0560">Oxidoreductase</keyword>
<proteinExistence type="inferred from homology"/>
<dbReference type="KEGG" id="chiz:HQ393_03435"/>
<dbReference type="Pfam" id="PF00186">
    <property type="entry name" value="DHFR_1"/>
    <property type="match status" value="1"/>
</dbReference>
<dbReference type="InterPro" id="IPR017925">
    <property type="entry name" value="DHFR_CS"/>
</dbReference>
<dbReference type="GO" id="GO:0004146">
    <property type="term" value="F:dihydrofolate reductase activity"/>
    <property type="evidence" value="ECO:0007669"/>
    <property type="project" value="UniProtKB-EC"/>
</dbReference>
<evidence type="ECO:0000256" key="5">
    <source>
        <dbReference type="ARBA" id="ARBA00022857"/>
    </source>
</evidence>
<dbReference type="PROSITE" id="PS51330">
    <property type="entry name" value="DHFR_2"/>
    <property type="match status" value="1"/>
</dbReference>
<gene>
    <name evidence="11" type="ORF">HQ393_03435</name>
</gene>
<keyword evidence="4 8" id="KW-0554">One-carbon metabolism</keyword>
<evidence type="ECO:0000256" key="1">
    <source>
        <dbReference type="ARBA" id="ARBA00004903"/>
    </source>
</evidence>
<dbReference type="GO" id="GO:0070401">
    <property type="term" value="F:NADP+ binding"/>
    <property type="evidence" value="ECO:0007669"/>
    <property type="project" value="UniProtKB-ARBA"/>
</dbReference>
<keyword evidence="5 8" id="KW-0521">NADP</keyword>
<evidence type="ECO:0000256" key="4">
    <source>
        <dbReference type="ARBA" id="ARBA00022563"/>
    </source>
</evidence>
<evidence type="ECO:0000256" key="7">
    <source>
        <dbReference type="ARBA" id="ARBA00025067"/>
    </source>
</evidence>
<dbReference type="EC" id="1.5.1.3" evidence="3 8"/>
<comment type="pathway">
    <text evidence="1 8">Cofactor biosynthesis; tetrahydrofolate biosynthesis; 5,6,7,8-tetrahydrofolate from 7,8-dihydrofolate: step 1/1.</text>
</comment>
<evidence type="ECO:0000313" key="11">
    <source>
        <dbReference type="EMBL" id="QLG87384.1"/>
    </source>
</evidence>
<dbReference type="GO" id="GO:0046452">
    <property type="term" value="P:dihydrofolate metabolic process"/>
    <property type="evidence" value="ECO:0007669"/>
    <property type="project" value="TreeGrafter"/>
</dbReference>
<dbReference type="Proteomes" id="UP000509597">
    <property type="component" value="Chromosome"/>
</dbReference>
<evidence type="ECO:0000256" key="2">
    <source>
        <dbReference type="ARBA" id="ARBA00009539"/>
    </source>
</evidence>
<evidence type="ECO:0000256" key="8">
    <source>
        <dbReference type="PIRNR" id="PIRNR000194"/>
    </source>
</evidence>
<dbReference type="AlphaFoldDB" id="A0A7H9BIK7"/>
<dbReference type="InterPro" id="IPR012259">
    <property type="entry name" value="DHFR"/>
</dbReference>
<keyword evidence="12" id="KW-1185">Reference proteome</keyword>
<name>A0A7H9BIK7_9NEIS</name>
<protein>
    <recommendedName>
        <fullName evidence="3 8">Dihydrofolate reductase</fullName>
        <ecNumber evidence="3 8">1.5.1.3</ecNumber>
    </recommendedName>
</protein>
<evidence type="ECO:0000256" key="9">
    <source>
        <dbReference type="RuleBase" id="RU004474"/>
    </source>
</evidence>
<reference evidence="11 12" key="1">
    <citation type="submission" date="2020-07" db="EMBL/GenBank/DDBJ databases">
        <title>Complete genome sequence of Chitinibacter sp. 2T18.</title>
        <authorList>
            <person name="Bae J.-W."/>
            <person name="Choi J.-W."/>
        </authorList>
    </citation>
    <scope>NUCLEOTIDE SEQUENCE [LARGE SCALE GENOMIC DNA]</scope>
    <source>
        <strain evidence="11 12">2T18</strain>
    </source>
</reference>
<dbReference type="GO" id="GO:0046654">
    <property type="term" value="P:tetrahydrofolate biosynthetic process"/>
    <property type="evidence" value="ECO:0007669"/>
    <property type="project" value="UniProtKB-UniPathway"/>
</dbReference>
<evidence type="ECO:0000313" key="12">
    <source>
        <dbReference type="Proteomes" id="UP000509597"/>
    </source>
</evidence>
<dbReference type="SUPFAM" id="SSF53597">
    <property type="entry name" value="Dihydrofolate reductase-like"/>
    <property type="match status" value="1"/>
</dbReference>
<dbReference type="GO" id="GO:0005829">
    <property type="term" value="C:cytosol"/>
    <property type="evidence" value="ECO:0007669"/>
    <property type="project" value="TreeGrafter"/>
</dbReference>
<comment type="similarity">
    <text evidence="2 8 9">Belongs to the dihydrofolate reductase family.</text>
</comment>
<dbReference type="FunFam" id="3.40.430.10:FF:000001">
    <property type="entry name" value="Dihydrofolate reductase"/>
    <property type="match status" value="1"/>
</dbReference>
<comment type="function">
    <text evidence="7 8">Key enzyme in folate metabolism. Catalyzes an essential reaction for de novo glycine and purine synthesis, and for DNA precursor synthesis.</text>
</comment>
<dbReference type="Gene3D" id="3.40.430.10">
    <property type="entry name" value="Dihydrofolate Reductase, subunit A"/>
    <property type="match status" value="1"/>
</dbReference>
<dbReference type="RefSeq" id="WP_179357467.1">
    <property type="nucleotide sequence ID" value="NZ_CP058627.1"/>
</dbReference>
<evidence type="ECO:0000256" key="6">
    <source>
        <dbReference type="ARBA" id="ARBA00023002"/>
    </source>
</evidence>
<dbReference type="PANTHER" id="PTHR48069">
    <property type="entry name" value="DIHYDROFOLATE REDUCTASE"/>
    <property type="match status" value="1"/>
</dbReference>
<dbReference type="PROSITE" id="PS00075">
    <property type="entry name" value="DHFR_1"/>
    <property type="match status" value="1"/>
</dbReference>
<dbReference type="InterPro" id="IPR001796">
    <property type="entry name" value="DHFR_dom"/>
</dbReference>
<feature type="domain" description="DHFR" evidence="10">
    <location>
        <begin position="2"/>
        <end position="161"/>
    </location>
</feature>
<dbReference type="GO" id="GO:0046655">
    <property type="term" value="P:folic acid metabolic process"/>
    <property type="evidence" value="ECO:0007669"/>
    <property type="project" value="TreeGrafter"/>
</dbReference>
<evidence type="ECO:0000259" key="10">
    <source>
        <dbReference type="PROSITE" id="PS51330"/>
    </source>
</evidence>
<sequence>MQLAIISAVGANGVIGIENRLPWRLPEDLQYFKALTMGSPMLMGRKTFESLPGLLPGRRHLVVSRNADWKADGAEVFPSIEAAIAACSACADLDKLFVIGGGEIYRQAFAYADTLYLTEVNLSPEGDAYFPEFDRSLWQETSREAHRSAKDIDYAFVIYRRK</sequence>